<reference evidence="2 3" key="1">
    <citation type="journal article" date="2016" name="Nat. Commun.">
        <title>Thousands of microbial genomes shed light on interconnected biogeochemical processes in an aquifer system.</title>
        <authorList>
            <person name="Anantharaman K."/>
            <person name="Brown C.T."/>
            <person name="Hug L.A."/>
            <person name="Sharon I."/>
            <person name="Castelle C.J."/>
            <person name="Probst A.J."/>
            <person name="Thomas B.C."/>
            <person name="Singh A."/>
            <person name="Wilkins M.J."/>
            <person name="Karaoz U."/>
            <person name="Brodie E.L."/>
            <person name="Williams K.H."/>
            <person name="Hubbard S.S."/>
            <person name="Banfield J.F."/>
        </authorList>
    </citation>
    <scope>NUCLEOTIDE SEQUENCE [LARGE SCALE GENOMIC DNA]</scope>
</reference>
<name>A0A1F6BKP9_9BACT</name>
<comment type="caution">
    <text evidence="2">The sequence shown here is derived from an EMBL/GenBank/DDBJ whole genome shotgun (WGS) entry which is preliminary data.</text>
</comment>
<accession>A0A1F6BKP9</accession>
<dbReference type="PANTHER" id="PTHR35902">
    <property type="entry name" value="S-LAYER DOMAIN-LIKE PROTEIN-RELATED"/>
    <property type="match status" value="1"/>
</dbReference>
<evidence type="ECO:0000313" key="2">
    <source>
        <dbReference type="EMBL" id="OGG37448.1"/>
    </source>
</evidence>
<keyword evidence="1" id="KW-0812">Transmembrane</keyword>
<dbReference type="AlphaFoldDB" id="A0A1F6BKP9"/>
<evidence type="ECO:0000256" key="1">
    <source>
        <dbReference type="SAM" id="Phobius"/>
    </source>
</evidence>
<evidence type="ECO:0008006" key="4">
    <source>
        <dbReference type="Google" id="ProtNLM"/>
    </source>
</evidence>
<keyword evidence="1" id="KW-0472">Membrane</keyword>
<protein>
    <recommendedName>
        <fullName evidence="4">DUF11 domain-containing protein</fullName>
    </recommendedName>
</protein>
<dbReference type="PANTHER" id="PTHR35902:SF3">
    <property type="entry name" value="NPCBM-ASSOCIATED, NEW3 DOMAIN OF ALPHA-GALACTOSIDASE"/>
    <property type="match status" value="1"/>
</dbReference>
<dbReference type="Proteomes" id="UP000176273">
    <property type="component" value="Unassembled WGS sequence"/>
</dbReference>
<gene>
    <name evidence="2" type="ORF">A2110_02500</name>
</gene>
<dbReference type="EMBL" id="MFKH01000010">
    <property type="protein sequence ID" value="OGG37448.1"/>
    <property type="molecule type" value="Genomic_DNA"/>
</dbReference>
<feature type="transmembrane region" description="Helical" evidence="1">
    <location>
        <begin position="12"/>
        <end position="36"/>
    </location>
</feature>
<dbReference type="STRING" id="1798468.A2110_02500"/>
<sequence length="577" mass="62074">MAKHKTRSVLPLLTKITVGLSILTVVLVGAVAYYFVGYRGGDRNVALAFSSEEKAMPGVPFELTLTIENRTGQLLTDAALTLRSDQGVTVLERDDGEIGNIGSSETLTRTFRIVMTDTSADETGVRAVLSYRIGDGSFERAITYAIPVGEGALALQVKGPETIVGGSVFELVVGYENVSDTELSDVSLVVAHPDSFSITPDEHEETPDGALWHIGSIAPHATGEFVLSGSWDASQSGDEPAITLTFLSGTGQAAQQLLTRRIPFTLNPSPLTLVIESAGGDVANAGDTLSYVLSYYNQSGIALRDVTMSARLVGEMFLAGSLSSDPPGSSFDARRAEISWDKSVMPMFALLEPGARGGVTLTVSLRSDFPLRRLGDKNFTAELETRITSPTTPYYIQANKLQSIVRHTTKLRGNIEFDAQAYYRDASAQVANTGPFPPRVGEATRYTIHWRIKNYATDVHDAHIEAQLPPGVSFVQVVKSSESTAPSYNGDTRTVSWDIGRIAATRGVLDAPPEAVFQVEAVPTPDMTGNYEPLLSRTRITATDAFTGAALVREDETLSTRLQDDTTVAEGEGRVIR</sequence>
<keyword evidence="1" id="KW-1133">Transmembrane helix</keyword>
<proteinExistence type="predicted"/>
<organism evidence="2 3">
    <name type="scientific">Candidatus Jorgensenbacteria bacterium GWA1_54_12</name>
    <dbReference type="NCBI Taxonomy" id="1798468"/>
    <lineage>
        <taxon>Bacteria</taxon>
        <taxon>Candidatus Joergenseniibacteriota</taxon>
    </lineage>
</organism>
<evidence type="ECO:0000313" key="3">
    <source>
        <dbReference type="Proteomes" id="UP000176273"/>
    </source>
</evidence>